<name>A0A174RVN2_9FIRM</name>
<evidence type="ECO:0000313" key="7">
    <source>
        <dbReference type="Proteomes" id="UP000409147"/>
    </source>
</evidence>
<feature type="transmembrane region" description="Helical" evidence="1">
    <location>
        <begin position="12"/>
        <end position="33"/>
    </location>
</feature>
<proteinExistence type="predicted"/>
<keyword evidence="1" id="KW-0812">Transmembrane</keyword>
<dbReference type="Proteomes" id="UP000409147">
    <property type="component" value="Unassembled WGS sequence"/>
</dbReference>
<organism evidence="3 6">
    <name type="scientific">Blautia obeum</name>
    <dbReference type="NCBI Taxonomy" id="40520"/>
    <lineage>
        <taxon>Bacteria</taxon>
        <taxon>Bacillati</taxon>
        <taxon>Bacillota</taxon>
        <taxon>Clostridia</taxon>
        <taxon>Lachnospirales</taxon>
        <taxon>Lachnospiraceae</taxon>
        <taxon>Blautia</taxon>
    </lineage>
</organism>
<accession>A0A174RVN2</accession>
<dbReference type="EMBL" id="CZBA01000019">
    <property type="protein sequence ID" value="CUP86329.1"/>
    <property type="molecule type" value="Genomic_DNA"/>
</dbReference>
<dbReference type="Proteomes" id="UP000095413">
    <property type="component" value="Unassembled WGS sequence"/>
</dbReference>
<evidence type="ECO:0000313" key="4">
    <source>
        <dbReference type="EMBL" id="VUX02966.1"/>
    </source>
</evidence>
<evidence type="ECO:0000313" key="6">
    <source>
        <dbReference type="Proteomes" id="UP000095413"/>
    </source>
</evidence>
<gene>
    <name evidence="2" type="ORF">ERS852394_02765</name>
    <name evidence="3" type="ORF">ERS852533_02829</name>
    <name evidence="4" type="ORF">ROSSTS7063_01326</name>
</gene>
<evidence type="ECO:0000256" key="1">
    <source>
        <dbReference type="SAM" id="Phobius"/>
    </source>
</evidence>
<keyword evidence="1" id="KW-0472">Membrane</keyword>
<reference evidence="5 6" key="1">
    <citation type="submission" date="2015-09" db="EMBL/GenBank/DDBJ databases">
        <authorList>
            <consortium name="Pathogen Informatics"/>
        </authorList>
    </citation>
    <scope>NUCLEOTIDE SEQUENCE [LARGE SCALE GENOMIC DNA]</scope>
    <source>
        <strain evidence="2 5">2789STDY5608837</strain>
        <strain evidence="3 6">2789STDY5834921</strain>
    </source>
</reference>
<dbReference type="AlphaFoldDB" id="A0A174RVN2"/>
<evidence type="ECO:0000313" key="3">
    <source>
        <dbReference type="EMBL" id="CUP86329.1"/>
    </source>
</evidence>
<protein>
    <submittedName>
        <fullName evidence="3">Uncharacterized protein</fullName>
    </submittedName>
</protein>
<evidence type="ECO:0000313" key="2">
    <source>
        <dbReference type="EMBL" id="CUO68836.1"/>
    </source>
</evidence>
<sequence>MGMFDPKKRKIITAVIAVILVLAMVVPSVLSILL</sequence>
<dbReference type="Proteomes" id="UP000095409">
    <property type="component" value="Unassembled WGS sequence"/>
</dbReference>
<evidence type="ECO:0000313" key="5">
    <source>
        <dbReference type="Proteomes" id="UP000095409"/>
    </source>
</evidence>
<keyword evidence="1" id="KW-1133">Transmembrane helix</keyword>
<dbReference type="EMBL" id="CABHNB010000018">
    <property type="protein sequence ID" value="VUX02966.1"/>
    <property type="molecule type" value="Genomic_DNA"/>
</dbReference>
<keyword evidence="7" id="KW-1185">Reference proteome</keyword>
<reference evidence="4 7" key="2">
    <citation type="submission" date="2019-07" db="EMBL/GenBank/DDBJ databases">
        <authorList>
            <person name="Hibberd C M."/>
            <person name="Gehrig L. J."/>
            <person name="Chang H.-W."/>
            <person name="Venkatesh S."/>
        </authorList>
    </citation>
    <scope>NUCLEOTIDE SEQUENCE [LARGE SCALE GENOMIC DNA]</scope>
    <source>
        <strain evidence="4">Ruminococcus_obeum_SSTS_Bg7063</strain>
    </source>
</reference>
<dbReference type="EMBL" id="CYZD01000019">
    <property type="protein sequence ID" value="CUO68836.1"/>
    <property type="molecule type" value="Genomic_DNA"/>
</dbReference>